<organism evidence="2 3">
    <name type="scientific">Pandoraea eparura</name>
    <dbReference type="NCBI Taxonomy" id="2508291"/>
    <lineage>
        <taxon>Bacteria</taxon>
        <taxon>Pseudomonadati</taxon>
        <taxon>Pseudomonadota</taxon>
        <taxon>Betaproteobacteria</taxon>
        <taxon>Burkholderiales</taxon>
        <taxon>Burkholderiaceae</taxon>
        <taxon>Pandoraea</taxon>
    </lineage>
</organism>
<dbReference type="InterPro" id="IPR010839">
    <property type="entry name" value="AtuA_N"/>
</dbReference>
<proteinExistence type="predicted"/>
<protein>
    <submittedName>
        <fullName evidence="2">ABC transporter substrate-binding protein</fullName>
    </submittedName>
</protein>
<evidence type="ECO:0000259" key="1">
    <source>
        <dbReference type="Pfam" id="PF07287"/>
    </source>
</evidence>
<keyword evidence="3" id="KW-1185">Reference proteome</keyword>
<evidence type="ECO:0000313" key="2">
    <source>
        <dbReference type="EMBL" id="VVD60729.1"/>
    </source>
</evidence>
<reference evidence="2 3" key="1">
    <citation type="submission" date="2019-08" db="EMBL/GenBank/DDBJ databases">
        <authorList>
            <person name="Peeters C."/>
        </authorList>
    </citation>
    <scope>NUCLEOTIDE SEQUENCE [LARGE SCALE GENOMIC DNA]</scope>
    <source>
        <strain evidence="2 3">LMG 31012</strain>
    </source>
</reference>
<dbReference type="Pfam" id="PF07287">
    <property type="entry name" value="AtuA"/>
    <property type="match status" value="1"/>
</dbReference>
<name>A0A5E4RFF4_9BURK</name>
<dbReference type="Proteomes" id="UP000400981">
    <property type="component" value="Unassembled WGS sequence"/>
</dbReference>
<evidence type="ECO:0000313" key="3">
    <source>
        <dbReference type="Proteomes" id="UP000400981"/>
    </source>
</evidence>
<feature type="domain" description="Acyclic terpene utilisation N-terminal" evidence="1">
    <location>
        <begin position="72"/>
        <end position="398"/>
    </location>
</feature>
<accession>A0A5E4RFF4</accession>
<dbReference type="AlphaFoldDB" id="A0A5E4RFF4"/>
<sequence length="460" mass="49315">MRSFNESHEIMNKPICILTPTCTLGYGFDPEALARGMSLRPDVIAVDAGSTDPGPHYLGSGEPLVSRFGIKRELTQLIKAACAAKIPLIVGSTGGAGTRRHVDDVAEIAREVGRENGLTFKLAKIYSDIPSEVVAAAVRKGEVADFEAGVALSEEVALASETIVAQMGHEPIVEALEQGAQVIIAGRACDDSVIAAFPIWKGADPGLAIHMGKILECGAFSAEPHGTDVMMAFVDDHGFTLEPGSVNRRASLTSVAAHTLYERENPFLQAGPGHQLDLSECAFEQINERQVRVTGSRFSATPDYWVKLEGARCVGYRSISIAGVRCPTMISRIDQLLEDAKRNALAYFARPSLKIHFHLYGCNGVMGALEPVKGNVPHELGLIIDVVDSEQQDAHAAAHFISGSLLHVSWNGQFNTAGNLAFPYSPSELDAGPVYEFSAYHLMKVASATAHFPVQIEVVA</sequence>
<dbReference type="EMBL" id="CABPSH010000001">
    <property type="protein sequence ID" value="VVD60729.1"/>
    <property type="molecule type" value="Genomic_DNA"/>
</dbReference>
<gene>
    <name evidence="2" type="ORF">PEP31012_00087</name>
</gene>